<evidence type="ECO:0000256" key="5">
    <source>
        <dbReference type="ARBA" id="ARBA00022982"/>
    </source>
</evidence>
<dbReference type="InterPro" id="IPR011886">
    <property type="entry name" value="NapH_MauN"/>
</dbReference>
<keyword evidence="1" id="KW-0813">Transport</keyword>
<dbReference type="GO" id="GO:0046872">
    <property type="term" value="F:metal ion binding"/>
    <property type="evidence" value="ECO:0007669"/>
    <property type="project" value="UniProtKB-KW"/>
</dbReference>
<keyword evidence="6" id="KW-0408">Iron</keyword>
<comment type="caution">
    <text evidence="10">The sequence shown here is derived from an EMBL/GenBank/DDBJ whole genome shotgun (WGS) entry which is preliminary data.</text>
</comment>
<feature type="transmembrane region" description="Helical" evidence="8">
    <location>
        <begin position="29"/>
        <end position="49"/>
    </location>
</feature>
<feature type="domain" description="4Fe-4S ferredoxin-type" evidence="9">
    <location>
        <begin position="253"/>
        <end position="282"/>
    </location>
</feature>
<dbReference type="Proteomes" id="UP000252707">
    <property type="component" value="Unassembled WGS sequence"/>
</dbReference>
<keyword evidence="8" id="KW-1133">Transmembrane helix</keyword>
<feature type="transmembrane region" description="Helical" evidence="8">
    <location>
        <begin position="139"/>
        <end position="157"/>
    </location>
</feature>
<dbReference type="PANTHER" id="PTHR30176">
    <property type="entry name" value="FERREDOXIN-TYPE PROTEIN NAPH"/>
    <property type="match status" value="1"/>
</dbReference>
<dbReference type="RefSeq" id="WP_114277819.1">
    <property type="nucleotide sequence ID" value="NZ_QPJY01000001.1"/>
</dbReference>
<keyword evidence="3" id="KW-0479">Metal-binding</keyword>
<evidence type="ECO:0000256" key="4">
    <source>
        <dbReference type="ARBA" id="ARBA00022737"/>
    </source>
</evidence>
<proteinExistence type="predicted"/>
<dbReference type="NCBIfam" id="TIGR02163">
    <property type="entry name" value="napH"/>
    <property type="match status" value="1"/>
</dbReference>
<dbReference type="PROSITE" id="PS00198">
    <property type="entry name" value="4FE4S_FER_1"/>
    <property type="match status" value="1"/>
</dbReference>
<dbReference type="NCBIfam" id="NF007013">
    <property type="entry name" value="PRK09477.1"/>
    <property type="match status" value="1"/>
</dbReference>
<dbReference type="PANTHER" id="PTHR30176:SF3">
    <property type="entry name" value="FERREDOXIN-TYPE PROTEIN NAPH"/>
    <property type="match status" value="1"/>
</dbReference>
<evidence type="ECO:0000256" key="3">
    <source>
        <dbReference type="ARBA" id="ARBA00022723"/>
    </source>
</evidence>
<organism evidence="10 11">
    <name type="scientific">Thioalbus denitrificans</name>
    <dbReference type="NCBI Taxonomy" id="547122"/>
    <lineage>
        <taxon>Bacteria</taxon>
        <taxon>Pseudomonadati</taxon>
        <taxon>Pseudomonadota</taxon>
        <taxon>Gammaproteobacteria</taxon>
        <taxon>Chromatiales</taxon>
        <taxon>Ectothiorhodospiraceae</taxon>
        <taxon>Thioalbus</taxon>
    </lineage>
</organism>
<dbReference type="InterPro" id="IPR017900">
    <property type="entry name" value="4Fe4S_Fe_S_CS"/>
</dbReference>
<dbReference type="InterPro" id="IPR051684">
    <property type="entry name" value="Electron_Trans/Redox"/>
</dbReference>
<accession>A0A369CH68</accession>
<keyword evidence="2" id="KW-0004">4Fe-4S</keyword>
<evidence type="ECO:0000256" key="2">
    <source>
        <dbReference type="ARBA" id="ARBA00022485"/>
    </source>
</evidence>
<dbReference type="SUPFAM" id="SSF54862">
    <property type="entry name" value="4Fe-4S ferredoxins"/>
    <property type="match status" value="1"/>
</dbReference>
<keyword evidence="4" id="KW-0677">Repeat</keyword>
<keyword evidence="8" id="KW-0472">Membrane</keyword>
<name>A0A369CH68_9GAMM</name>
<sequence length="306" mass="32665">MSGGGKTGLTATLNRGWWQTRKWLVLRRVSQLGILGLFLLGPLAGVRIIDGNLSSSLLLDTVPMTDPLLFLQMLVAGFLVPAGTAVLGAALVMGFYLLVGGRVFCSWVCPVNLVTDAAGWLRLRLDLHGGINLARSTRYWMLALVLLLALATGSLAYELVNPVSLLHRGIIFGLGSAAFVALALFLFDLFVARRGWCGHLCPMGAFYGLVGAVSPVRVRADQRAACDDCMECFVVCPEPQVIRPALKGAEAGRGPVILAGECTNCGRCIEVCPQEVFAFGLRYPNRERGQGSETRSSPGLSKGAAT</sequence>
<gene>
    <name evidence="10" type="ORF">DFQ59_101219</name>
</gene>
<dbReference type="Gene3D" id="3.30.70.20">
    <property type="match status" value="1"/>
</dbReference>
<reference evidence="10 11" key="1">
    <citation type="submission" date="2018-07" db="EMBL/GenBank/DDBJ databases">
        <title>Genomic Encyclopedia of Type Strains, Phase IV (KMG-IV): sequencing the most valuable type-strain genomes for metagenomic binning, comparative biology and taxonomic classification.</title>
        <authorList>
            <person name="Goeker M."/>
        </authorList>
    </citation>
    <scope>NUCLEOTIDE SEQUENCE [LARGE SCALE GENOMIC DNA]</scope>
    <source>
        <strain evidence="10 11">DSM 26407</strain>
    </source>
</reference>
<evidence type="ECO:0000256" key="6">
    <source>
        <dbReference type="ARBA" id="ARBA00023004"/>
    </source>
</evidence>
<dbReference type="AlphaFoldDB" id="A0A369CH68"/>
<protein>
    <submittedName>
        <fullName evidence="10">Ferredoxin-type protein NapH</fullName>
    </submittedName>
</protein>
<feature type="transmembrane region" description="Helical" evidence="8">
    <location>
        <begin position="69"/>
        <end position="98"/>
    </location>
</feature>
<keyword evidence="7" id="KW-0411">Iron-sulfur</keyword>
<dbReference type="GO" id="GO:0051539">
    <property type="term" value="F:4 iron, 4 sulfur cluster binding"/>
    <property type="evidence" value="ECO:0007669"/>
    <property type="project" value="UniProtKB-KW"/>
</dbReference>
<feature type="domain" description="4Fe-4S ferredoxin-type" evidence="9">
    <location>
        <begin position="216"/>
        <end position="247"/>
    </location>
</feature>
<keyword evidence="11" id="KW-1185">Reference proteome</keyword>
<keyword evidence="8" id="KW-0812">Transmembrane</keyword>
<dbReference type="PROSITE" id="PS51379">
    <property type="entry name" value="4FE4S_FER_2"/>
    <property type="match status" value="2"/>
</dbReference>
<dbReference type="InterPro" id="IPR017896">
    <property type="entry name" value="4Fe4S_Fe-S-bd"/>
</dbReference>
<feature type="transmembrane region" description="Helical" evidence="8">
    <location>
        <begin position="169"/>
        <end position="191"/>
    </location>
</feature>
<evidence type="ECO:0000256" key="8">
    <source>
        <dbReference type="SAM" id="Phobius"/>
    </source>
</evidence>
<evidence type="ECO:0000256" key="1">
    <source>
        <dbReference type="ARBA" id="ARBA00022448"/>
    </source>
</evidence>
<evidence type="ECO:0000313" key="10">
    <source>
        <dbReference type="EMBL" id="RCX32921.1"/>
    </source>
</evidence>
<dbReference type="GO" id="GO:0005886">
    <property type="term" value="C:plasma membrane"/>
    <property type="evidence" value="ECO:0007669"/>
    <property type="project" value="TreeGrafter"/>
</dbReference>
<keyword evidence="5" id="KW-0249">Electron transport</keyword>
<evidence type="ECO:0000313" key="11">
    <source>
        <dbReference type="Proteomes" id="UP000252707"/>
    </source>
</evidence>
<dbReference type="Pfam" id="PF12801">
    <property type="entry name" value="Fer4_5"/>
    <property type="match status" value="2"/>
</dbReference>
<evidence type="ECO:0000256" key="7">
    <source>
        <dbReference type="ARBA" id="ARBA00023014"/>
    </source>
</evidence>
<dbReference type="Pfam" id="PF12838">
    <property type="entry name" value="Fer4_7"/>
    <property type="match status" value="1"/>
</dbReference>
<evidence type="ECO:0000259" key="9">
    <source>
        <dbReference type="PROSITE" id="PS51379"/>
    </source>
</evidence>
<dbReference type="OrthoDB" id="6117400at2"/>
<dbReference type="EMBL" id="QPJY01000001">
    <property type="protein sequence ID" value="RCX32921.1"/>
    <property type="molecule type" value="Genomic_DNA"/>
</dbReference>